<proteinExistence type="predicted"/>
<keyword evidence="2" id="KW-1185">Reference proteome</keyword>
<evidence type="ECO:0008006" key="3">
    <source>
        <dbReference type="Google" id="ProtNLM"/>
    </source>
</evidence>
<name>A0ABU3PTL6_9ACTN</name>
<reference evidence="1 2" key="1">
    <citation type="submission" date="2023-08" db="EMBL/GenBank/DDBJ databases">
        <title>Nocardioides seae sp. nov., a bacterium isolated from a soil.</title>
        <authorList>
            <person name="Wang X."/>
        </authorList>
    </citation>
    <scope>NUCLEOTIDE SEQUENCE [LARGE SCALE GENOMIC DNA]</scope>
    <source>
        <strain evidence="1 2">YZH12</strain>
    </source>
</reference>
<evidence type="ECO:0000313" key="2">
    <source>
        <dbReference type="Proteomes" id="UP001268542"/>
    </source>
</evidence>
<dbReference type="Proteomes" id="UP001268542">
    <property type="component" value="Unassembled WGS sequence"/>
</dbReference>
<comment type="caution">
    <text evidence="1">The sequence shown here is derived from an EMBL/GenBank/DDBJ whole genome shotgun (WGS) entry which is preliminary data.</text>
</comment>
<sequence>MANVNLPRPVVGLGAVICVAGGYLLGVVVTADEPDTFTAEVASFAADANTLCLQGEDVSEATDALDGASEGEDVADEVDGEGEAAELCGYWMRPADAPAPAQGDAFEFSLGSSDTPPAGEASAANVLIYGTVVD</sequence>
<dbReference type="RefSeq" id="WP_315731985.1">
    <property type="nucleotide sequence ID" value="NZ_JAVYII010000002.1"/>
</dbReference>
<gene>
    <name evidence="1" type="ORF">RDV89_05765</name>
</gene>
<evidence type="ECO:0000313" key="1">
    <source>
        <dbReference type="EMBL" id="MDT9592561.1"/>
    </source>
</evidence>
<accession>A0ABU3PTL6</accession>
<dbReference type="EMBL" id="JAVYII010000002">
    <property type="protein sequence ID" value="MDT9592561.1"/>
    <property type="molecule type" value="Genomic_DNA"/>
</dbReference>
<protein>
    <recommendedName>
        <fullName evidence="3">DUF732 domain-containing protein</fullName>
    </recommendedName>
</protein>
<organism evidence="1 2">
    <name type="scientific">Nocardioides imazamoxiresistens</name>
    <dbReference type="NCBI Taxonomy" id="3231893"/>
    <lineage>
        <taxon>Bacteria</taxon>
        <taxon>Bacillati</taxon>
        <taxon>Actinomycetota</taxon>
        <taxon>Actinomycetes</taxon>
        <taxon>Propionibacteriales</taxon>
        <taxon>Nocardioidaceae</taxon>
        <taxon>Nocardioides</taxon>
    </lineage>
</organism>